<evidence type="ECO:0000313" key="3">
    <source>
        <dbReference type="Proteomes" id="UP000098059"/>
    </source>
</evidence>
<evidence type="ECO:0000313" key="2">
    <source>
        <dbReference type="EMBL" id="AFA26591.1"/>
    </source>
</evidence>
<sequence length="118" mass="13591">MIVHLYLALPHLRAPWDTPLYQLLQDSRADKERLKENDLDLPLHHPHHHHQHHLPHHGLPPHQYHPHDQNVTKKPAQQEQPKEKPLQEVVIPVEEPVTVTVTVALPNGSELSLAFLVS</sequence>
<evidence type="ECO:0000256" key="1">
    <source>
        <dbReference type="SAM" id="MobiDB-lite"/>
    </source>
</evidence>
<dbReference type="EMBL" id="JN709472">
    <property type="protein sequence ID" value="AFA26591.1"/>
    <property type="molecule type" value="Genomic_DNA"/>
</dbReference>
<organism evidence="2 3">
    <name type="scientific">Tursiops truncatus papillomavirus 7</name>
    <dbReference type="NCBI Taxonomy" id="1144383"/>
    <lineage>
        <taxon>Viruses</taxon>
        <taxon>Monodnaviria</taxon>
        <taxon>Shotokuvirae</taxon>
        <taxon>Cossaviricota</taxon>
        <taxon>Papovaviricetes</taxon>
        <taxon>Zurhausenvirales</taxon>
        <taxon>Papillomaviridae</taxon>
        <taxon>Firstpapillomavirinae</taxon>
        <taxon>Upsilonpapillomavirus</taxon>
        <taxon>Upsilonpapillomavirus 1</taxon>
    </lineage>
</organism>
<accession>H6UYQ6</accession>
<reference evidence="2 3" key="1">
    <citation type="journal article" date="2012" name="Virology">
        <title>Evidence of recombination and positive selection in cetacean papillomaviruses.</title>
        <authorList>
            <person name="Robles-Sikisaka R."/>
            <person name="Rivera R."/>
            <person name="Nollens H.H."/>
            <person name="St Leger J."/>
            <person name="Durden W.N."/>
            <person name="Stolen M."/>
            <person name="Burchell J."/>
            <person name="Wellehan J.F.Jr."/>
        </authorList>
    </citation>
    <scope>NUCLEOTIDE SEQUENCE [LARGE SCALE GENOMIC DNA]</scope>
    <source>
        <strain evidence="2">Tt09-43</strain>
    </source>
</reference>
<feature type="region of interest" description="Disordered" evidence="1">
    <location>
        <begin position="34"/>
        <end position="87"/>
    </location>
</feature>
<name>H6UYQ6_9PAPI</name>
<feature type="compositionally biased region" description="Basic residues" evidence="1">
    <location>
        <begin position="44"/>
        <end position="56"/>
    </location>
</feature>
<proteinExistence type="predicted"/>
<protein>
    <submittedName>
        <fullName evidence="2">E4</fullName>
    </submittedName>
</protein>
<dbReference type="Proteomes" id="UP000098059">
    <property type="component" value="Segment"/>
</dbReference>
<gene>
    <name evidence="2" type="primary">E4</name>
</gene>
<feature type="compositionally biased region" description="Basic and acidic residues" evidence="1">
    <location>
        <begin position="34"/>
        <end position="43"/>
    </location>
</feature>